<feature type="domain" description="Carboxymuconolactone decarboxylase-like" evidence="1">
    <location>
        <begin position="159"/>
        <end position="242"/>
    </location>
</feature>
<dbReference type="EMBL" id="OMOJ01000001">
    <property type="protein sequence ID" value="SPF78165.1"/>
    <property type="molecule type" value="Genomic_DNA"/>
</dbReference>
<organism evidence="2 3">
    <name type="scientific">Pseudoprimorskyibacter insulae</name>
    <dbReference type="NCBI Taxonomy" id="1695997"/>
    <lineage>
        <taxon>Bacteria</taxon>
        <taxon>Pseudomonadati</taxon>
        <taxon>Pseudomonadota</taxon>
        <taxon>Alphaproteobacteria</taxon>
        <taxon>Rhodobacterales</taxon>
        <taxon>Paracoccaceae</taxon>
        <taxon>Pseudoprimorskyibacter</taxon>
    </lineage>
</organism>
<proteinExistence type="predicted"/>
<keyword evidence="3" id="KW-1185">Reference proteome</keyword>
<dbReference type="InterPro" id="IPR029032">
    <property type="entry name" value="AhpD-like"/>
</dbReference>
<accession>A0A2R8AQ70</accession>
<gene>
    <name evidence="2" type="ORF">PRI8871_00758</name>
</gene>
<dbReference type="PANTHER" id="PTHR33930">
    <property type="entry name" value="ALKYL HYDROPEROXIDE REDUCTASE AHPD"/>
    <property type="match status" value="1"/>
</dbReference>
<sequence length="252" mass="26941">MSDATLANELKDALGFDHPSLEVVARMDPPLAEQFAAMAQAVKTSNALSVKDQALIMLALNSAVVHLNGEMVRAYIRAALAAGATAGEIREVLQLTSVLGIHGTIPGVLILTEEEGGLDKVRDTAAPDRKAKAEAAHAAFEAKRGFLTPAWQACTYYVPSLVEAYAGFSGVPWATDHLSPKTKELVYIAIDLMPQHTHMEGTRVHMRKARANGATDDEITSILQMIALLGIQTHMLALPVLEEELQAAGLPS</sequence>
<protein>
    <recommendedName>
        <fullName evidence="1">Carboxymuconolactone decarboxylase-like domain-containing protein</fullName>
    </recommendedName>
</protein>
<dbReference type="RefSeq" id="WP_108884834.1">
    <property type="nucleotide sequence ID" value="NZ_OMOJ01000001.1"/>
</dbReference>
<evidence type="ECO:0000259" key="1">
    <source>
        <dbReference type="Pfam" id="PF02627"/>
    </source>
</evidence>
<dbReference type="Gene3D" id="1.20.1290.10">
    <property type="entry name" value="AhpD-like"/>
    <property type="match status" value="1"/>
</dbReference>
<dbReference type="OrthoDB" id="3824300at2"/>
<dbReference type="PANTHER" id="PTHR33930:SF2">
    <property type="entry name" value="BLR3452 PROTEIN"/>
    <property type="match status" value="1"/>
</dbReference>
<evidence type="ECO:0000313" key="3">
    <source>
        <dbReference type="Proteomes" id="UP000244904"/>
    </source>
</evidence>
<name>A0A2R8AQ70_9RHOB</name>
<dbReference type="Pfam" id="PF02627">
    <property type="entry name" value="CMD"/>
    <property type="match status" value="2"/>
</dbReference>
<dbReference type="AlphaFoldDB" id="A0A2R8AQ70"/>
<dbReference type="GO" id="GO:0051920">
    <property type="term" value="F:peroxiredoxin activity"/>
    <property type="evidence" value="ECO:0007669"/>
    <property type="project" value="InterPro"/>
</dbReference>
<dbReference type="SUPFAM" id="SSF69118">
    <property type="entry name" value="AhpD-like"/>
    <property type="match status" value="1"/>
</dbReference>
<dbReference type="Proteomes" id="UP000244904">
    <property type="component" value="Unassembled WGS sequence"/>
</dbReference>
<dbReference type="InterPro" id="IPR003779">
    <property type="entry name" value="CMD-like"/>
</dbReference>
<reference evidence="3" key="1">
    <citation type="submission" date="2018-03" db="EMBL/GenBank/DDBJ databases">
        <authorList>
            <person name="Rodrigo-Torres L."/>
            <person name="Arahal R. D."/>
            <person name="Lucena T."/>
        </authorList>
    </citation>
    <scope>NUCLEOTIDE SEQUENCE [LARGE SCALE GENOMIC DNA]</scope>
    <source>
        <strain evidence="3">CECT 8871</strain>
    </source>
</reference>
<evidence type="ECO:0000313" key="2">
    <source>
        <dbReference type="EMBL" id="SPF78165.1"/>
    </source>
</evidence>
<feature type="domain" description="Carboxymuconolactone decarboxylase-like" evidence="1">
    <location>
        <begin position="29"/>
        <end position="94"/>
    </location>
</feature>